<dbReference type="InterPro" id="IPR036873">
    <property type="entry name" value="Rhodanese-like_dom_sf"/>
</dbReference>
<dbReference type="InterPro" id="IPR050229">
    <property type="entry name" value="GlpE_sulfurtransferase"/>
</dbReference>
<feature type="transmembrane region" description="Helical" evidence="1">
    <location>
        <begin position="6"/>
        <end position="26"/>
    </location>
</feature>
<evidence type="ECO:0000313" key="3">
    <source>
        <dbReference type="EMBL" id="CCI81814.1"/>
    </source>
</evidence>
<keyword evidence="1" id="KW-0812">Transmembrane</keyword>
<dbReference type="eggNOG" id="COG0607">
    <property type="taxonomic scope" value="Bacteria"/>
</dbReference>
<feature type="domain" description="Rhodanese" evidence="2">
    <location>
        <begin position="45"/>
        <end position="133"/>
    </location>
</feature>
<evidence type="ECO:0000256" key="1">
    <source>
        <dbReference type="SAM" id="Phobius"/>
    </source>
</evidence>
<reference evidence="3 4" key="1">
    <citation type="submission" date="2012-06" db="EMBL/GenBank/DDBJ databases">
        <title>Draft Genome Sequence of Lactobacillus hominis Strain CRBIP 24.179T, isolated from human intestine.</title>
        <authorList>
            <person name="Cousin S."/>
            <person name="Ma L."/>
            <person name="Bizet C."/>
            <person name="Loux V."/>
            <person name="Bouchier C."/>
            <person name="Clermont D."/>
            <person name="Creno S."/>
        </authorList>
    </citation>
    <scope>NUCLEOTIDE SEQUENCE [LARGE SCALE GENOMIC DNA]</scope>
    <source>
        <strain evidence="4">CRBIP 24.179T</strain>
    </source>
</reference>
<dbReference type="Gene3D" id="3.40.250.10">
    <property type="entry name" value="Rhodanese-like domain"/>
    <property type="match status" value="1"/>
</dbReference>
<dbReference type="AlphaFoldDB" id="I7L9Z6"/>
<dbReference type="STRING" id="1423758.FC41_GL000978"/>
<keyword evidence="4" id="KW-1185">Reference proteome</keyword>
<dbReference type="PANTHER" id="PTHR43031">
    <property type="entry name" value="FAD-DEPENDENT OXIDOREDUCTASE"/>
    <property type="match status" value="1"/>
</dbReference>
<comment type="caution">
    <text evidence="3">The sequence shown here is derived from an EMBL/GenBank/DDBJ whole genome shotgun (WGS) entry which is preliminary data.</text>
</comment>
<sequence length="133" mass="15846">MNSVFTIINVILIVIILGFGLNWLWLKIQEKRVGGKLTQKQFEEGKRKAQIIDVREKTAFKKKHILGARNVPMTMFKYQYQEIRPDLPVYLYSDSQVLTLRAARFLKKHGYKKVYWLEDDFDQWKGQTKTSKY</sequence>
<dbReference type="SUPFAM" id="SSF52821">
    <property type="entry name" value="Rhodanese/Cell cycle control phosphatase"/>
    <property type="match status" value="1"/>
</dbReference>
<dbReference type="InterPro" id="IPR001763">
    <property type="entry name" value="Rhodanese-like_dom"/>
</dbReference>
<dbReference type="PATRIC" id="fig|1423758.3.peg.989"/>
<evidence type="ECO:0000259" key="2">
    <source>
        <dbReference type="PROSITE" id="PS50206"/>
    </source>
</evidence>
<proteinExistence type="predicted"/>
<name>I7L9Z6_9LACO</name>
<protein>
    <submittedName>
        <fullName evidence="3">Rhodanese-related sulfurtransferase</fullName>
    </submittedName>
</protein>
<dbReference type="SMART" id="SM00450">
    <property type="entry name" value="RHOD"/>
    <property type="match status" value="1"/>
</dbReference>
<dbReference type="RefSeq" id="WP_008470714.1">
    <property type="nucleotide sequence ID" value="NZ_AYZP01000002.1"/>
</dbReference>
<keyword evidence="3" id="KW-0808">Transferase</keyword>
<organism evidence="3 4">
    <name type="scientific">Lactobacillus hominis DSM 23910 = CRBIP 24.179</name>
    <dbReference type="NCBI Taxonomy" id="1423758"/>
    <lineage>
        <taxon>Bacteria</taxon>
        <taxon>Bacillati</taxon>
        <taxon>Bacillota</taxon>
        <taxon>Bacilli</taxon>
        <taxon>Lactobacillales</taxon>
        <taxon>Lactobacillaceae</taxon>
        <taxon>Lactobacillus</taxon>
    </lineage>
</organism>
<dbReference type="GeneID" id="82847055"/>
<dbReference type="Pfam" id="PF00581">
    <property type="entry name" value="Rhodanese"/>
    <property type="match status" value="1"/>
</dbReference>
<dbReference type="Proteomes" id="UP000009320">
    <property type="component" value="Unassembled WGS sequence"/>
</dbReference>
<dbReference type="PANTHER" id="PTHR43031:SF18">
    <property type="entry name" value="RHODANESE-RELATED SULFURTRANSFERASES"/>
    <property type="match status" value="1"/>
</dbReference>
<dbReference type="CDD" id="cd00158">
    <property type="entry name" value="RHOD"/>
    <property type="match status" value="1"/>
</dbReference>
<dbReference type="EMBL" id="CAKE01000010">
    <property type="protein sequence ID" value="CCI81814.1"/>
    <property type="molecule type" value="Genomic_DNA"/>
</dbReference>
<dbReference type="OrthoDB" id="9808735at2"/>
<keyword evidence="1" id="KW-0472">Membrane</keyword>
<keyword evidence="1" id="KW-1133">Transmembrane helix</keyword>
<dbReference type="PROSITE" id="PS50206">
    <property type="entry name" value="RHODANESE_3"/>
    <property type="match status" value="1"/>
</dbReference>
<accession>I7L9Z6</accession>
<dbReference type="GO" id="GO:0016740">
    <property type="term" value="F:transferase activity"/>
    <property type="evidence" value="ECO:0007669"/>
    <property type="project" value="UniProtKB-KW"/>
</dbReference>
<gene>
    <name evidence="3" type="ORF">BN55_00480</name>
</gene>
<evidence type="ECO:0000313" key="4">
    <source>
        <dbReference type="Proteomes" id="UP000009320"/>
    </source>
</evidence>